<keyword evidence="2" id="KW-0812">Transmembrane</keyword>
<dbReference type="OrthoDB" id="2448863at2"/>
<dbReference type="EMBL" id="CP009285">
    <property type="protein sequence ID" value="AIQ56375.1"/>
    <property type="molecule type" value="Genomic_DNA"/>
</dbReference>
<sequence>MNNPEGGAPFTNPGGPNSDNGQTQPQRRTSGQWDNLLQAERVRQAKQVSKQYWGFFLSALTRPYSTMKEVQAAQLLNSLITMGLTAILSALYFLTWFIKWDISPIIGPGFLKPLLLTAAGIAVGCGTTYAALRLEKVSFDLKLLIARFGTLLVPAVALLVLAILSLILSLYSFSVTLLILSFLFVFVSINSVAFQYPLNTSNRGIDTLYLIATANVATGYIFYKLVMSVLAGAAYGLFNSISPFGL</sequence>
<accession>A0A089L8G5</accession>
<keyword evidence="2" id="KW-1133">Transmembrane helix</keyword>
<keyword evidence="4" id="KW-1185">Reference proteome</keyword>
<feature type="transmembrane region" description="Helical" evidence="2">
    <location>
        <begin position="208"/>
        <end position="238"/>
    </location>
</feature>
<reference evidence="3" key="1">
    <citation type="submission" date="2014-08" db="EMBL/GenBank/DDBJ databases">
        <title>Comparative genomics of the Paenibacillus odorifer group.</title>
        <authorList>
            <person name="den Bakker H.C."/>
            <person name="Tsai Y.-C.Y.-C."/>
            <person name="Martin N."/>
            <person name="Korlach J."/>
            <person name="Wiedmann M."/>
        </authorList>
    </citation>
    <scope>NUCLEOTIDE SEQUENCE [LARGE SCALE GENOMIC DNA]</scope>
    <source>
        <strain evidence="3">DSM 13188</strain>
    </source>
</reference>
<dbReference type="HOGENOM" id="CLU_1128194_0_0_9"/>
<feature type="transmembrane region" description="Helical" evidence="2">
    <location>
        <begin position="75"/>
        <end position="98"/>
    </location>
</feature>
<gene>
    <name evidence="3" type="ORF">PBOR_05075</name>
</gene>
<feature type="transmembrane region" description="Helical" evidence="2">
    <location>
        <begin position="144"/>
        <end position="171"/>
    </location>
</feature>
<organism evidence="3 4">
    <name type="scientific">Paenibacillus borealis</name>
    <dbReference type="NCBI Taxonomy" id="160799"/>
    <lineage>
        <taxon>Bacteria</taxon>
        <taxon>Bacillati</taxon>
        <taxon>Bacillota</taxon>
        <taxon>Bacilli</taxon>
        <taxon>Bacillales</taxon>
        <taxon>Paenibacillaceae</taxon>
        <taxon>Paenibacillus</taxon>
    </lineage>
</organism>
<dbReference type="Proteomes" id="UP000029518">
    <property type="component" value="Chromosome"/>
</dbReference>
<name>A0A089L8G5_PAEBO</name>
<proteinExistence type="predicted"/>
<feature type="compositionally biased region" description="Polar residues" evidence="1">
    <location>
        <begin position="14"/>
        <end position="29"/>
    </location>
</feature>
<evidence type="ECO:0000256" key="2">
    <source>
        <dbReference type="SAM" id="Phobius"/>
    </source>
</evidence>
<feature type="transmembrane region" description="Helical" evidence="2">
    <location>
        <begin position="177"/>
        <end position="196"/>
    </location>
</feature>
<dbReference type="AlphaFoldDB" id="A0A089L8G5"/>
<evidence type="ECO:0000256" key="1">
    <source>
        <dbReference type="SAM" id="MobiDB-lite"/>
    </source>
</evidence>
<dbReference type="RefSeq" id="WP_042210722.1">
    <property type="nucleotide sequence ID" value="NZ_CP009285.1"/>
</dbReference>
<evidence type="ECO:0000313" key="3">
    <source>
        <dbReference type="EMBL" id="AIQ56375.1"/>
    </source>
</evidence>
<feature type="transmembrane region" description="Helical" evidence="2">
    <location>
        <begin position="110"/>
        <end position="132"/>
    </location>
</feature>
<evidence type="ECO:0008006" key="5">
    <source>
        <dbReference type="Google" id="ProtNLM"/>
    </source>
</evidence>
<feature type="region of interest" description="Disordered" evidence="1">
    <location>
        <begin position="1"/>
        <end position="29"/>
    </location>
</feature>
<keyword evidence="2" id="KW-0472">Membrane</keyword>
<protein>
    <recommendedName>
        <fullName evidence="5">Yip1 domain-containing protein</fullName>
    </recommendedName>
</protein>
<dbReference type="KEGG" id="pbd:PBOR_05075"/>
<evidence type="ECO:0000313" key="4">
    <source>
        <dbReference type="Proteomes" id="UP000029518"/>
    </source>
</evidence>